<proteinExistence type="predicted"/>
<dbReference type="RefSeq" id="WP_169666533.1">
    <property type="nucleotide sequence ID" value="NZ_CP076132.1"/>
</dbReference>
<gene>
    <name evidence="2" type="ORF">KMW28_03675</name>
</gene>
<evidence type="ECO:0000259" key="1">
    <source>
        <dbReference type="Pfam" id="PF14452"/>
    </source>
</evidence>
<reference evidence="2 3" key="1">
    <citation type="submission" date="2021-05" db="EMBL/GenBank/DDBJ databases">
        <title>Comparative genomic studies on the polysaccharide-degrading batcterial strains of the Flammeovirga genus.</title>
        <authorList>
            <person name="Zewei F."/>
            <person name="Zheng Z."/>
            <person name="Yu L."/>
            <person name="Ruyue G."/>
            <person name="Yanhong M."/>
            <person name="Yuanyuan C."/>
            <person name="Jingyan G."/>
            <person name="Wenjun H."/>
        </authorList>
    </citation>
    <scope>NUCLEOTIDE SEQUENCE [LARGE SCALE GENOMIC DNA]</scope>
    <source>
        <strain evidence="2 3">NBRC:100898</strain>
    </source>
</reference>
<protein>
    <submittedName>
        <fullName evidence="2">Multiubiquitin domain-containing protein</fullName>
    </submittedName>
</protein>
<evidence type="ECO:0000313" key="2">
    <source>
        <dbReference type="EMBL" id="QWG02688.1"/>
    </source>
</evidence>
<dbReference type="InterPro" id="IPR027802">
    <property type="entry name" value="Multi-ubiquitin_dom"/>
</dbReference>
<dbReference type="Pfam" id="PF14452">
    <property type="entry name" value="Multi_ubiq"/>
    <property type="match status" value="2"/>
</dbReference>
<dbReference type="Proteomes" id="UP000678679">
    <property type="component" value="Chromosome 1"/>
</dbReference>
<dbReference type="KEGG" id="fya:KMW28_03675"/>
<organism evidence="2 3">
    <name type="scientific">Flammeovirga yaeyamensis</name>
    <dbReference type="NCBI Taxonomy" id="367791"/>
    <lineage>
        <taxon>Bacteria</taxon>
        <taxon>Pseudomonadati</taxon>
        <taxon>Bacteroidota</taxon>
        <taxon>Cytophagia</taxon>
        <taxon>Cytophagales</taxon>
        <taxon>Flammeovirgaceae</taxon>
        <taxon>Flammeovirga</taxon>
    </lineage>
</organism>
<accession>A0AAX1N9P1</accession>
<evidence type="ECO:0000313" key="3">
    <source>
        <dbReference type="Proteomes" id="UP000678679"/>
    </source>
</evidence>
<dbReference type="AlphaFoldDB" id="A0AAX1N9P1"/>
<feature type="domain" description="Multi-ubiquitin" evidence="1">
    <location>
        <begin position="103"/>
        <end position="177"/>
    </location>
</feature>
<feature type="domain" description="Multi-ubiquitin" evidence="1">
    <location>
        <begin position="35"/>
        <end position="100"/>
    </location>
</feature>
<sequence length="179" mass="20568">MIKKFNNTFDNNNVCDIEDLFKKDRVVIYKPQTYYKFKVDGEKYLSDSVKITGSELFDIAEVNSSNFDIYQITKNGEEKITPEETIDFSKKGIERFIIKKKSFKLLVNASPKLWKNEEISFEEVVILAFGHCDNGNVNKAYTVTYANGPKENRNGSMVKGDKVIVKSKMRFNVTSTDKS</sequence>
<keyword evidence="3" id="KW-1185">Reference proteome</keyword>
<dbReference type="EMBL" id="CP076132">
    <property type="protein sequence ID" value="QWG02688.1"/>
    <property type="molecule type" value="Genomic_DNA"/>
</dbReference>
<name>A0AAX1N9P1_9BACT</name>